<sequence length="246" mass="27788">MHPCSLDPRLSSKTRASGYSCPFHNMASDLKVVSIQEDRFSDVIVHLRKNFFSDEPLNKAVKLCKRGEPHAALERHSLATLQQGFSRMAVTDSGVIAGVALNGTVKKSEREKAESRLLETADEKFKAIFTLLYGVNEKVDLFSTYNTEELFECRILSVDENFRGRGLASTLMTDSMETAKQAGFKALTNDQVRSRHRTKFKINIQTESRIAEGLYSLELSFVARERATVRHLVVVRRTSTYMHGYS</sequence>
<reference evidence="3" key="1">
    <citation type="submission" date="2025-08" db="UniProtKB">
        <authorList>
            <consortium name="RefSeq"/>
        </authorList>
    </citation>
    <scope>IDENTIFICATION</scope>
    <source>
        <tissue evidence="3">Thorax and Abdomen</tissue>
    </source>
</reference>
<name>A0ABM3G2D0_NEOLC</name>
<evidence type="ECO:0000313" key="2">
    <source>
        <dbReference type="Proteomes" id="UP000829291"/>
    </source>
</evidence>
<evidence type="ECO:0000313" key="3">
    <source>
        <dbReference type="RefSeq" id="XP_046594427.1"/>
    </source>
</evidence>
<dbReference type="Proteomes" id="UP000829291">
    <property type="component" value="Chromosome 4"/>
</dbReference>
<organism evidence="2 3">
    <name type="scientific">Neodiprion lecontei</name>
    <name type="common">Redheaded pine sawfly</name>
    <dbReference type="NCBI Taxonomy" id="441921"/>
    <lineage>
        <taxon>Eukaryota</taxon>
        <taxon>Metazoa</taxon>
        <taxon>Ecdysozoa</taxon>
        <taxon>Arthropoda</taxon>
        <taxon>Hexapoda</taxon>
        <taxon>Insecta</taxon>
        <taxon>Pterygota</taxon>
        <taxon>Neoptera</taxon>
        <taxon>Endopterygota</taxon>
        <taxon>Hymenoptera</taxon>
        <taxon>Tenthredinoidea</taxon>
        <taxon>Diprionidae</taxon>
        <taxon>Diprioninae</taxon>
        <taxon>Neodiprion</taxon>
    </lineage>
</organism>
<keyword evidence="2" id="KW-1185">Reference proteome</keyword>
<dbReference type="CDD" id="cd04301">
    <property type="entry name" value="NAT_SF"/>
    <property type="match status" value="1"/>
</dbReference>
<dbReference type="Gene3D" id="3.40.630.30">
    <property type="match status" value="1"/>
</dbReference>
<dbReference type="PANTHER" id="PTHR20905">
    <property type="entry name" value="N-ACETYLTRANSFERASE-RELATED"/>
    <property type="match status" value="1"/>
</dbReference>
<dbReference type="RefSeq" id="XP_046594427.1">
    <property type="nucleotide sequence ID" value="XM_046738471.1"/>
</dbReference>
<accession>A0ABM3G2D0</accession>
<protein>
    <submittedName>
        <fullName evidence="3">Arylalkylamine N-acetyltransferase 1 isoform X1</fullName>
    </submittedName>
</protein>
<dbReference type="SUPFAM" id="SSF55729">
    <property type="entry name" value="Acyl-CoA N-acyltransferases (Nat)"/>
    <property type="match status" value="1"/>
</dbReference>
<dbReference type="InterPro" id="IPR000182">
    <property type="entry name" value="GNAT_dom"/>
</dbReference>
<evidence type="ECO:0000259" key="1">
    <source>
        <dbReference type="Pfam" id="PF00583"/>
    </source>
</evidence>
<dbReference type="PANTHER" id="PTHR20905:SF32">
    <property type="entry name" value="ARYLALKYLAMINE N-ACETYLTRANSFERASE-LIKE 7, ISOFORM A"/>
    <property type="match status" value="1"/>
</dbReference>
<dbReference type="GeneID" id="107226845"/>
<gene>
    <name evidence="3" type="primary">LOC107226845</name>
</gene>
<feature type="domain" description="N-acetyltransferase" evidence="1">
    <location>
        <begin position="153"/>
        <end position="188"/>
    </location>
</feature>
<dbReference type="Pfam" id="PF00583">
    <property type="entry name" value="Acetyltransf_1"/>
    <property type="match status" value="1"/>
</dbReference>
<proteinExistence type="predicted"/>
<dbReference type="InterPro" id="IPR016181">
    <property type="entry name" value="Acyl_CoA_acyltransferase"/>
</dbReference>